<dbReference type="InterPro" id="IPR009742">
    <property type="entry name" value="Curlin_rpt"/>
</dbReference>
<keyword evidence="2 3" id="KW-0732">Signal</keyword>
<keyword evidence="5" id="KW-1185">Reference proteome</keyword>
<gene>
    <name evidence="4" type="ORF">Q2T52_02005</name>
</gene>
<dbReference type="EMBL" id="JAUKWQ010000001">
    <property type="protein sequence ID" value="MDO1580859.1"/>
    <property type="molecule type" value="Genomic_DNA"/>
</dbReference>
<accession>A0ABT8SQZ9</accession>
<evidence type="ECO:0000256" key="3">
    <source>
        <dbReference type="SAM" id="SignalP"/>
    </source>
</evidence>
<evidence type="ECO:0000313" key="4">
    <source>
        <dbReference type="EMBL" id="MDO1580859.1"/>
    </source>
</evidence>
<name>A0ABT8SQZ9_9HYPH</name>
<organism evidence="4 5">
    <name type="scientific">Rhizobium oryzicola</name>
    <dbReference type="NCBI Taxonomy" id="1232668"/>
    <lineage>
        <taxon>Bacteria</taxon>
        <taxon>Pseudomonadati</taxon>
        <taxon>Pseudomonadota</taxon>
        <taxon>Alphaproteobacteria</taxon>
        <taxon>Hyphomicrobiales</taxon>
        <taxon>Rhizobiaceae</taxon>
        <taxon>Rhizobium/Agrobacterium group</taxon>
        <taxon>Rhizobium</taxon>
    </lineage>
</organism>
<comment type="caution">
    <text evidence="4">The sequence shown here is derived from an EMBL/GenBank/DDBJ whole genome shotgun (WGS) entry which is preliminary data.</text>
</comment>
<feature type="chain" id="PRO_5046666084" evidence="3">
    <location>
        <begin position="30"/>
        <end position="137"/>
    </location>
</feature>
<evidence type="ECO:0000313" key="5">
    <source>
        <dbReference type="Proteomes" id="UP001169006"/>
    </source>
</evidence>
<reference evidence="4" key="2">
    <citation type="submission" date="2023-07" db="EMBL/GenBank/DDBJ databases">
        <authorList>
            <person name="Sun H."/>
        </authorList>
    </citation>
    <scope>NUCLEOTIDE SEQUENCE</scope>
    <source>
        <strain evidence="4">05753</strain>
    </source>
</reference>
<reference evidence="4" key="1">
    <citation type="journal article" date="2015" name="Int. J. Syst. Evol. Microbiol.">
        <title>Rhizobium oryzicola sp. nov., potential plant-growth-promoting endophytic bacteria isolated from rice roots.</title>
        <authorList>
            <person name="Zhang X.X."/>
            <person name="Gao J.S."/>
            <person name="Cao Y.H."/>
            <person name="Sheirdil R.A."/>
            <person name="Wang X.C."/>
            <person name="Zhang L."/>
        </authorList>
    </citation>
    <scope>NUCLEOTIDE SEQUENCE</scope>
    <source>
        <strain evidence="4">05753</strain>
    </source>
</reference>
<dbReference type="RefSeq" id="WP_302075002.1">
    <property type="nucleotide sequence ID" value="NZ_JAUKWQ010000001.1"/>
</dbReference>
<proteinExistence type="inferred from homology"/>
<comment type="similarity">
    <text evidence="1">Belongs to the CsgA/CsgB family.</text>
</comment>
<sequence>MQTALTKTLTVVVLASLAVPAIEAAPAHAGGSISYTLAPSAEDGGDILSTGIRLYSLYRGLKNGEIRQKGDGNTAGLYQNGSGNVGFIRQKGQGHSATLEQTGEDNAYGIFQFGRGTHTDVRQRGYGEGGLTFSYGW</sequence>
<evidence type="ECO:0000256" key="2">
    <source>
        <dbReference type="ARBA" id="ARBA00022729"/>
    </source>
</evidence>
<evidence type="ECO:0000256" key="1">
    <source>
        <dbReference type="ARBA" id="ARBA00009766"/>
    </source>
</evidence>
<feature type="signal peptide" evidence="3">
    <location>
        <begin position="1"/>
        <end position="29"/>
    </location>
</feature>
<protein>
    <submittedName>
        <fullName evidence="4">Curlin repeat-containing protein</fullName>
    </submittedName>
</protein>
<dbReference type="Pfam" id="PF07012">
    <property type="entry name" value="Curlin_rpt"/>
    <property type="match status" value="1"/>
</dbReference>
<dbReference type="Proteomes" id="UP001169006">
    <property type="component" value="Unassembled WGS sequence"/>
</dbReference>